<proteinExistence type="predicted"/>
<dbReference type="Proteomes" id="UP001281761">
    <property type="component" value="Unassembled WGS sequence"/>
</dbReference>
<name>A0ABQ9XZY5_9EUKA</name>
<organism evidence="2 3">
    <name type="scientific">Blattamonas nauphoetae</name>
    <dbReference type="NCBI Taxonomy" id="2049346"/>
    <lineage>
        <taxon>Eukaryota</taxon>
        <taxon>Metamonada</taxon>
        <taxon>Preaxostyla</taxon>
        <taxon>Oxymonadida</taxon>
        <taxon>Blattamonas</taxon>
    </lineage>
</organism>
<reference evidence="2 3" key="1">
    <citation type="journal article" date="2022" name="bioRxiv">
        <title>Genomics of Preaxostyla Flagellates Illuminates Evolutionary Transitions and the Path Towards Mitochondrial Loss.</title>
        <authorList>
            <person name="Novak L.V.F."/>
            <person name="Treitli S.C."/>
            <person name="Pyrih J."/>
            <person name="Halakuc P."/>
            <person name="Pipaliya S.V."/>
            <person name="Vacek V."/>
            <person name="Brzon O."/>
            <person name="Soukal P."/>
            <person name="Eme L."/>
            <person name="Dacks J.B."/>
            <person name="Karnkowska A."/>
            <person name="Elias M."/>
            <person name="Hampl V."/>
        </authorList>
    </citation>
    <scope>NUCLEOTIDE SEQUENCE [LARGE SCALE GENOMIC DNA]</scope>
    <source>
        <strain evidence="2">NAU3</strain>
        <tissue evidence="2">Gut</tissue>
    </source>
</reference>
<feature type="compositionally biased region" description="Polar residues" evidence="1">
    <location>
        <begin position="507"/>
        <end position="526"/>
    </location>
</feature>
<evidence type="ECO:0000256" key="1">
    <source>
        <dbReference type="SAM" id="MobiDB-lite"/>
    </source>
</evidence>
<comment type="caution">
    <text evidence="2">The sequence shown here is derived from an EMBL/GenBank/DDBJ whole genome shotgun (WGS) entry which is preliminary data.</text>
</comment>
<accession>A0ABQ9XZY5</accession>
<protein>
    <submittedName>
        <fullName evidence="2">Uncharacterized protein</fullName>
    </submittedName>
</protein>
<dbReference type="EMBL" id="JARBJD010000050">
    <property type="protein sequence ID" value="KAK2957019.1"/>
    <property type="molecule type" value="Genomic_DNA"/>
</dbReference>
<feature type="region of interest" description="Disordered" evidence="1">
    <location>
        <begin position="450"/>
        <end position="526"/>
    </location>
</feature>
<evidence type="ECO:0000313" key="3">
    <source>
        <dbReference type="Proteomes" id="UP001281761"/>
    </source>
</evidence>
<gene>
    <name evidence="2" type="ORF">BLNAU_8094</name>
</gene>
<keyword evidence="3" id="KW-1185">Reference proteome</keyword>
<evidence type="ECO:0000313" key="2">
    <source>
        <dbReference type="EMBL" id="KAK2957019.1"/>
    </source>
</evidence>
<feature type="compositionally biased region" description="Basic residues" evidence="1">
    <location>
        <begin position="497"/>
        <end position="506"/>
    </location>
</feature>
<sequence>MDDQKLSVDLDFHTASTFDDSGSTMFSITSQCIDTGSQSTLRPSSSELVPFAGWLCSTLAEHVSEMKSLFSESSPSDGTNSALSATLPAESQLLNGNALLEILCEEFNLVNTLLVNSDYRFEDILNNINFIQLLKSTIIACLNQLEQKRTVLTRPPAGRADLLIKILDWSWKCASDSIPHFNTLYPVVKSTFSDVPQLCSLLERTCHQSSPTHFSHFRMITSIGEYLPHLITRLLDENLVERVMDTSKPMVVPTSDDDFHDKLIWVVLMLIWTPKDIAVYQKKKRKRIRKMQFEHALKPAKQYLLFILQREVLMQKGPVWCDRIPHTIGHFLHQTLILERDLFEDGEIVETGREEWEAGWLVERPDEYHYALRLEDIRKDDEIMKKDEKSRWKKRVERQRKAGHEDAIEGWLMRKGNGMGTMIVKYLESVREETIHSGNALPPVRFGAETNEMNGVNETPWKPQVTTSAAGPAVGASQMSDGPTELKRHSIAGTRPHPSHAQKKLLTRQSSAQLGSPSTTFPNTSP</sequence>